<dbReference type="Pfam" id="PF01408">
    <property type="entry name" value="GFO_IDH_MocA"/>
    <property type="match status" value="1"/>
</dbReference>
<sequence length="340" mass="38538">MDNTKKTIRTGLLSFGMSGKVFHAPFLKEHQGFSLEAVVERSEKKAHHSYPEIKSYDAVDALIADPNIELVVVNTPNASHFEFALKALQAGKHVLVEKPITVTSDQAKKLYAAAKRHNVHIFPYQNRRFDSDFLSIQKVLDSGKLGRLVEVHMRYDRYRHHISPKAHKETPVPGSGLLNDLGPHLLDAVLSLFGNPISWTKTLGQFRPNTQVDDYAHIHLLYPNDVQVFLTMSMLVVDEQPAFILNGTKGSYLKHRTNIQEIQLSEGMRPGDPLFGMEDPSKYGILTTIDEEGTRTRETIPSDKSTYLNLFEYVYQTIRNGKPYPVTEEQVIKQLEILES</sequence>
<evidence type="ECO:0000313" key="3">
    <source>
        <dbReference type="EMBL" id="SHI81811.1"/>
    </source>
</evidence>
<evidence type="ECO:0000313" key="4">
    <source>
        <dbReference type="Proteomes" id="UP000184231"/>
    </source>
</evidence>
<dbReference type="STRING" id="558155.SAMN04487911_10667"/>
<evidence type="ECO:0000259" key="1">
    <source>
        <dbReference type="Pfam" id="PF01408"/>
    </source>
</evidence>
<dbReference type="PANTHER" id="PTHR43708">
    <property type="entry name" value="CONSERVED EXPRESSED OXIDOREDUCTASE (EUROFUNG)"/>
    <property type="match status" value="1"/>
</dbReference>
<feature type="domain" description="GFO/IDH/MocA-like oxidoreductase" evidence="2">
    <location>
        <begin position="133"/>
        <end position="252"/>
    </location>
</feature>
<name>A0A1M6E8P9_9FLAO</name>
<dbReference type="PANTHER" id="PTHR43708:SF7">
    <property type="entry name" value="OXIDOREDUCTASE"/>
    <property type="match status" value="1"/>
</dbReference>
<dbReference type="OrthoDB" id="9815825at2"/>
<evidence type="ECO:0000259" key="2">
    <source>
        <dbReference type="Pfam" id="PF22725"/>
    </source>
</evidence>
<accession>A0A1M6E8P9</accession>
<proteinExistence type="predicted"/>
<dbReference type="SUPFAM" id="SSF55347">
    <property type="entry name" value="Glyceraldehyde-3-phosphate dehydrogenase-like, C-terminal domain"/>
    <property type="match status" value="1"/>
</dbReference>
<feature type="domain" description="Gfo/Idh/MocA-like oxidoreductase N-terminal" evidence="1">
    <location>
        <begin position="10"/>
        <end position="122"/>
    </location>
</feature>
<dbReference type="Gene3D" id="3.30.360.10">
    <property type="entry name" value="Dihydrodipicolinate Reductase, domain 2"/>
    <property type="match status" value="1"/>
</dbReference>
<organism evidence="3 4">
    <name type="scientific">Arenibacter nanhaiticus</name>
    <dbReference type="NCBI Taxonomy" id="558155"/>
    <lineage>
        <taxon>Bacteria</taxon>
        <taxon>Pseudomonadati</taxon>
        <taxon>Bacteroidota</taxon>
        <taxon>Flavobacteriia</taxon>
        <taxon>Flavobacteriales</taxon>
        <taxon>Flavobacteriaceae</taxon>
        <taxon>Arenibacter</taxon>
    </lineage>
</organism>
<dbReference type="AlphaFoldDB" id="A0A1M6E8P9"/>
<reference evidence="3 4" key="1">
    <citation type="submission" date="2016-11" db="EMBL/GenBank/DDBJ databases">
        <authorList>
            <person name="Jaros S."/>
            <person name="Januszkiewicz K."/>
            <person name="Wedrychowicz H."/>
        </authorList>
    </citation>
    <scope>NUCLEOTIDE SEQUENCE [LARGE SCALE GENOMIC DNA]</scope>
    <source>
        <strain evidence="3 4">CGMCC 1.8863</strain>
    </source>
</reference>
<dbReference type="Pfam" id="PF22725">
    <property type="entry name" value="GFO_IDH_MocA_C3"/>
    <property type="match status" value="1"/>
</dbReference>
<dbReference type="InterPro" id="IPR000683">
    <property type="entry name" value="Gfo/Idh/MocA-like_OxRdtase_N"/>
</dbReference>
<dbReference type="EMBL" id="FQYX01000006">
    <property type="protein sequence ID" value="SHI81811.1"/>
    <property type="molecule type" value="Genomic_DNA"/>
</dbReference>
<dbReference type="GO" id="GO:0000166">
    <property type="term" value="F:nucleotide binding"/>
    <property type="evidence" value="ECO:0007669"/>
    <property type="project" value="InterPro"/>
</dbReference>
<protein>
    <submittedName>
        <fullName evidence="3">Predicted dehydrogenase</fullName>
    </submittedName>
</protein>
<dbReference type="Gene3D" id="3.40.50.720">
    <property type="entry name" value="NAD(P)-binding Rossmann-like Domain"/>
    <property type="match status" value="1"/>
</dbReference>
<dbReference type="Proteomes" id="UP000184231">
    <property type="component" value="Unassembled WGS sequence"/>
</dbReference>
<gene>
    <name evidence="3" type="ORF">SAMN04487911_10667</name>
</gene>
<dbReference type="RefSeq" id="WP_072763661.1">
    <property type="nucleotide sequence ID" value="NZ_FQYX01000006.1"/>
</dbReference>
<keyword evidence="4" id="KW-1185">Reference proteome</keyword>
<dbReference type="InterPro" id="IPR055170">
    <property type="entry name" value="GFO_IDH_MocA-like_dom"/>
</dbReference>
<dbReference type="InterPro" id="IPR036291">
    <property type="entry name" value="NAD(P)-bd_dom_sf"/>
</dbReference>
<dbReference type="SUPFAM" id="SSF51735">
    <property type="entry name" value="NAD(P)-binding Rossmann-fold domains"/>
    <property type="match status" value="1"/>
</dbReference>
<dbReference type="InterPro" id="IPR051317">
    <property type="entry name" value="Gfo/Idh/MocA_oxidoreduct"/>
</dbReference>